<dbReference type="Proteomes" id="UP001177003">
    <property type="component" value="Chromosome 5"/>
</dbReference>
<protein>
    <recommendedName>
        <fullName evidence="1">Reverse transcriptase zinc-binding domain-containing protein</fullName>
    </recommendedName>
</protein>
<dbReference type="AlphaFoldDB" id="A0AA36E7B9"/>
<evidence type="ECO:0000313" key="3">
    <source>
        <dbReference type="Proteomes" id="UP001177003"/>
    </source>
</evidence>
<sequence length="111" mass="13024">MGQFQPSTARDKWSCELLGDGIYHVDIVRHLIDWNTNLVPQVKMEWMKEILIKVLYFIWKANLGRIPTTTELAKRGITVESTQCGYCMTMDESPYHILLNCNFAKTVWEWI</sequence>
<accession>A0AA36E7B9</accession>
<gene>
    <name evidence="2" type="ORF">LSALG_LOCUS25276</name>
</gene>
<reference evidence="2" key="1">
    <citation type="submission" date="2023-04" db="EMBL/GenBank/DDBJ databases">
        <authorList>
            <person name="Vijverberg K."/>
            <person name="Xiong W."/>
            <person name="Schranz E."/>
        </authorList>
    </citation>
    <scope>NUCLEOTIDE SEQUENCE</scope>
</reference>
<name>A0AA36E7B9_LACSI</name>
<dbReference type="EMBL" id="OX465081">
    <property type="protein sequence ID" value="CAI9285821.1"/>
    <property type="molecule type" value="Genomic_DNA"/>
</dbReference>
<evidence type="ECO:0000313" key="2">
    <source>
        <dbReference type="EMBL" id="CAI9285821.1"/>
    </source>
</evidence>
<dbReference type="Pfam" id="PF13966">
    <property type="entry name" value="zf-RVT"/>
    <property type="match status" value="1"/>
</dbReference>
<feature type="domain" description="Reverse transcriptase zinc-binding" evidence="1">
    <location>
        <begin position="36"/>
        <end position="108"/>
    </location>
</feature>
<dbReference type="InterPro" id="IPR026960">
    <property type="entry name" value="RVT-Znf"/>
</dbReference>
<proteinExistence type="predicted"/>
<keyword evidence="3" id="KW-1185">Reference proteome</keyword>
<organism evidence="2 3">
    <name type="scientific">Lactuca saligna</name>
    <name type="common">Willowleaf lettuce</name>
    <dbReference type="NCBI Taxonomy" id="75948"/>
    <lineage>
        <taxon>Eukaryota</taxon>
        <taxon>Viridiplantae</taxon>
        <taxon>Streptophyta</taxon>
        <taxon>Embryophyta</taxon>
        <taxon>Tracheophyta</taxon>
        <taxon>Spermatophyta</taxon>
        <taxon>Magnoliopsida</taxon>
        <taxon>eudicotyledons</taxon>
        <taxon>Gunneridae</taxon>
        <taxon>Pentapetalae</taxon>
        <taxon>asterids</taxon>
        <taxon>campanulids</taxon>
        <taxon>Asterales</taxon>
        <taxon>Asteraceae</taxon>
        <taxon>Cichorioideae</taxon>
        <taxon>Cichorieae</taxon>
        <taxon>Lactucinae</taxon>
        <taxon>Lactuca</taxon>
    </lineage>
</organism>
<evidence type="ECO:0000259" key="1">
    <source>
        <dbReference type="Pfam" id="PF13966"/>
    </source>
</evidence>